<dbReference type="InterPro" id="IPR025525">
    <property type="entry name" value="hAT-like_transposase_RNase-H"/>
</dbReference>
<dbReference type="PANTHER" id="PTHR23272:SF166">
    <property type="entry name" value="ZINC FINGER BED DOMAIN-CONTAINING PROTEIN RICESLEEPER 2-LIKE ISOFORM X1"/>
    <property type="match status" value="1"/>
</dbReference>
<dbReference type="PANTHER" id="PTHR23272">
    <property type="entry name" value="BED FINGER-RELATED"/>
    <property type="match status" value="1"/>
</dbReference>
<reference evidence="3" key="1">
    <citation type="journal article" date="2013" name="Nat. Genet.">
        <title>The Capsella rubella genome and the genomic consequences of rapid mating system evolution.</title>
        <authorList>
            <person name="Slotte T."/>
            <person name="Hazzouri K.M."/>
            <person name="Agren J.A."/>
            <person name="Koenig D."/>
            <person name="Maumus F."/>
            <person name="Guo Y.L."/>
            <person name="Steige K."/>
            <person name="Platts A.E."/>
            <person name="Escobar J.S."/>
            <person name="Newman L.K."/>
            <person name="Wang W."/>
            <person name="Mandakova T."/>
            <person name="Vello E."/>
            <person name="Smith L.M."/>
            <person name="Henz S.R."/>
            <person name="Steffen J."/>
            <person name="Takuno S."/>
            <person name="Brandvain Y."/>
            <person name="Coop G."/>
            <person name="Andolfatto P."/>
            <person name="Hu T.T."/>
            <person name="Blanchette M."/>
            <person name="Clark R.M."/>
            <person name="Quesneville H."/>
            <person name="Nordborg M."/>
            <person name="Gaut B.S."/>
            <person name="Lysak M.A."/>
            <person name="Jenkins J."/>
            <person name="Grimwood J."/>
            <person name="Chapman J."/>
            <person name="Prochnik S."/>
            <person name="Shu S."/>
            <person name="Rokhsar D."/>
            <person name="Schmutz J."/>
            <person name="Weigel D."/>
            <person name="Wright S.I."/>
        </authorList>
    </citation>
    <scope>NUCLEOTIDE SEQUENCE [LARGE SCALE GENOMIC DNA]</scope>
    <source>
        <strain evidence="3">cv. Monte Gargano</strain>
    </source>
</reference>
<feature type="domain" description="hAT-like transposase RNase-H fold" evidence="1">
    <location>
        <begin position="49"/>
        <end position="148"/>
    </location>
</feature>
<feature type="non-terminal residue" evidence="2">
    <location>
        <position position="1"/>
    </location>
</feature>
<dbReference type="Proteomes" id="UP000029121">
    <property type="component" value="Unassembled WGS sequence"/>
</dbReference>
<dbReference type="Pfam" id="PF14372">
    <property type="entry name" value="hAT-like_RNase-H"/>
    <property type="match status" value="1"/>
</dbReference>
<name>R0ETR2_9BRAS</name>
<protein>
    <recommendedName>
        <fullName evidence="1">hAT-like transposase RNase-H fold domain-containing protein</fullName>
    </recommendedName>
</protein>
<dbReference type="STRING" id="81985.R0ETR2"/>
<dbReference type="SUPFAM" id="SSF53098">
    <property type="entry name" value="Ribonuclease H-like"/>
    <property type="match status" value="1"/>
</dbReference>
<keyword evidence="3" id="KW-1185">Reference proteome</keyword>
<evidence type="ECO:0000313" key="3">
    <source>
        <dbReference type="Proteomes" id="UP000029121"/>
    </source>
</evidence>
<evidence type="ECO:0000313" key="2">
    <source>
        <dbReference type="EMBL" id="EOA12176.1"/>
    </source>
</evidence>
<dbReference type="AlphaFoldDB" id="R0ETR2"/>
<proteinExistence type="predicted"/>
<accession>R0ETR2</accession>
<dbReference type="GO" id="GO:0003677">
    <property type="term" value="F:DNA binding"/>
    <property type="evidence" value="ECO:0007669"/>
    <property type="project" value="InterPro"/>
</dbReference>
<gene>
    <name evidence="2" type="ORF">CARUB_v100165484mg</name>
</gene>
<dbReference type="InterPro" id="IPR012337">
    <property type="entry name" value="RNaseH-like_sf"/>
</dbReference>
<dbReference type="EMBL" id="KB870837">
    <property type="protein sequence ID" value="EOA12176.1"/>
    <property type="molecule type" value="Genomic_DNA"/>
</dbReference>
<sequence>RVIKHQVALQNLRQIEPSYKSFPTDAKWVRGKLICEFLKPFDEITKMFSGSTYPTSNLYFKQIWNIECWLRRHEFSSDEVIEKMVENMKLKFDKYWEEYSEILAIGAVLDPRMKFVLLEFCFNALDPSTSAQKCEHIRKKMYTLFGSYQSNMPTTSTGPSQTFTSTSNDKA</sequence>
<evidence type="ECO:0000259" key="1">
    <source>
        <dbReference type="Pfam" id="PF14372"/>
    </source>
</evidence>
<organism evidence="2 3">
    <name type="scientific">Capsella rubella</name>
    <dbReference type="NCBI Taxonomy" id="81985"/>
    <lineage>
        <taxon>Eukaryota</taxon>
        <taxon>Viridiplantae</taxon>
        <taxon>Streptophyta</taxon>
        <taxon>Embryophyta</taxon>
        <taxon>Tracheophyta</taxon>
        <taxon>Spermatophyta</taxon>
        <taxon>Magnoliopsida</taxon>
        <taxon>eudicotyledons</taxon>
        <taxon>Gunneridae</taxon>
        <taxon>Pentapetalae</taxon>
        <taxon>rosids</taxon>
        <taxon>malvids</taxon>
        <taxon>Brassicales</taxon>
        <taxon>Brassicaceae</taxon>
        <taxon>Camelineae</taxon>
        <taxon>Capsella</taxon>
    </lineage>
</organism>
<dbReference type="eggNOG" id="KOG1121">
    <property type="taxonomic scope" value="Eukaryota"/>
</dbReference>
<feature type="non-terminal residue" evidence="2">
    <location>
        <position position="171"/>
    </location>
</feature>